<sequence>MKKHLLLAVAAAVLALPLLRPAAAEPSQSQAQAQKFEADRATIVDARIAAIKAGLRLAPAQEKDWDNLETVAREVIAARAARQQEAMKEAAAFHDKDDVIDGMKLASKELIARGEEVQKVAEAAAPLYASMDAAQKHRFAMLLHSFAPSAQH</sequence>
<comment type="caution">
    <text evidence="2">The sequence shown here is derived from an EMBL/GenBank/DDBJ whole genome shotgun (WGS) entry which is preliminary data.</text>
</comment>
<name>A0ABS9Z9C6_9HYPH</name>
<keyword evidence="3" id="KW-1185">Reference proteome</keyword>
<organism evidence="2 3">
    <name type="scientific">Candidatus Rhodoblastus alkanivorans</name>
    <dbReference type="NCBI Taxonomy" id="2954117"/>
    <lineage>
        <taxon>Bacteria</taxon>
        <taxon>Pseudomonadati</taxon>
        <taxon>Pseudomonadota</taxon>
        <taxon>Alphaproteobacteria</taxon>
        <taxon>Hyphomicrobiales</taxon>
        <taxon>Rhodoblastaceae</taxon>
        <taxon>Rhodoblastus</taxon>
    </lineage>
</organism>
<dbReference type="Pfam" id="PF07813">
    <property type="entry name" value="LTXXQ"/>
    <property type="match status" value="1"/>
</dbReference>
<dbReference type="EMBL" id="JAIVFP010000001">
    <property type="protein sequence ID" value="MCI4684176.1"/>
    <property type="molecule type" value="Genomic_DNA"/>
</dbReference>
<gene>
    <name evidence="2" type="ORF">K2U94_15640</name>
</gene>
<keyword evidence="1" id="KW-0732">Signal</keyword>
<dbReference type="InterPro" id="IPR012899">
    <property type="entry name" value="LTXXQ"/>
</dbReference>
<feature type="chain" id="PRO_5046152446" evidence="1">
    <location>
        <begin position="25"/>
        <end position="152"/>
    </location>
</feature>
<evidence type="ECO:0000313" key="2">
    <source>
        <dbReference type="EMBL" id="MCI4684176.1"/>
    </source>
</evidence>
<reference evidence="2" key="1">
    <citation type="journal article" date="2022" name="ISME J.">
        <title>Identification of active gaseous-alkane degraders at natural gas seeps.</title>
        <authorList>
            <person name="Farhan Ul Haque M."/>
            <person name="Hernandez M."/>
            <person name="Crombie A.T."/>
            <person name="Murrell J.C."/>
        </authorList>
    </citation>
    <scope>NUCLEOTIDE SEQUENCE</scope>
    <source>
        <strain evidence="2">PC2</strain>
    </source>
</reference>
<dbReference type="RefSeq" id="WP_243068084.1">
    <property type="nucleotide sequence ID" value="NZ_JAIVFK010000015.1"/>
</dbReference>
<dbReference type="Proteomes" id="UP001139104">
    <property type="component" value="Unassembled WGS sequence"/>
</dbReference>
<feature type="signal peptide" evidence="1">
    <location>
        <begin position="1"/>
        <end position="24"/>
    </location>
</feature>
<evidence type="ECO:0000313" key="3">
    <source>
        <dbReference type="Proteomes" id="UP001139104"/>
    </source>
</evidence>
<evidence type="ECO:0000256" key="1">
    <source>
        <dbReference type="SAM" id="SignalP"/>
    </source>
</evidence>
<accession>A0ABS9Z9C6</accession>
<protein>
    <submittedName>
        <fullName evidence="2">Spy/CpxP family protein refolding chaperone</fullName>
    </submittedName>
</protein>
<proteinExistence type="predicted"/>